<keyword evidence="5" id="KW-1185">Reference proteome</keyword>
<accession>A0A2A2K1T6</accession>
<feature type="signal peptide" evidence="3">
    <location>
        <begin position="1"/>
        <end position="18"/>
    </location>
</feature>
<proteinExistence type="predicted"/>
<organism evidence="4 5">
    <name type="scientific">Diploscapter pachys</name>
    <dbReference type="NCBI Taxonomy" id="2018661"/>
    <lineage>
        <taxon>Eukaryota</taxon>
        <taxon>Metazoa</taxon>
        <taxon>Ecdysozoa</taxon>
        <taxon>Nematoda</taxon>
        <taxon>Chromadorea</taxon>
        <taxon>Rhabditida</taxon>
        <taxon>Rhabditina</taxon>
        <taxon>Rhabditomorpha</taxon>
        <taxon>Rhabditoidea</taxon>
        <taxon>Rhabditidae</taxon>
        <taxon>Diploscapter</taxon>
    </lineage>
</organism>
<keyword evidence="3" id="KW-0732">Signal</keyword>
<evidence type="ECO:0000313" key="4">
    <source>
        <dbReference type="EMBL" id="PAV67759.1"/>
    </source>
</evidence>
<gene>
    <name evidence="4" type="ORF">WR25_04256</name>
</gene>
<feature type="transmembrane region" description="Helical" evidence="2">
    <location>
        <begin position="42"/>
        <end position="75"/>
    </location>
</feature>
<evidence type="ECO:0000313" key="5">
    <source>
        <dbReference type="Proteomes" id="UP000218231"/>
    </source>
</evidence>
<keyword evidence="2" id="KW-0812">Transmembrane</keyword>
<feature type="chain" id="PRO_5012923309" evidence="3">
    <location>
        <begin position="19"/>
        <end position="311"/>
    </location>
</feature>
<evidence type="ECO:0000256" key="2">
    <source>
        <dbReference type="SAM" id="Phobius"/>
    </source>
</evidence>
<reference evidence="4 5" key="1">
    <citation type="journal article" date="2017" name="Curr. Biol.">
        <title>Genome architecture and evolution of a unichromosomal asexual nematode.</title>
        <authorList>
            <person name="Fradin H."/>
            <person name="Zegar C."/>
            <person name="Gutwein M."/>
            <person name="Lucas J."/>
            <person name="Kovtun M."/>
            <person name="Corcoran D."/>
            <person name="Baugh L.R."/>
            <person name="Kiontke K."/>
            <person name="Gunsalus K."/>
            <person name="Fitch D.H."/>
            <person name="Piano F."/>
        </authorList>
    </citation>
    <scope>NUCLEOTIDE SEQUENCE [LARGE SCALE GENOMIC DNA]</scope>
    <source>
        <strain evidence="4">PF1309</strain>
    </source>
</reference>
<sequence length="311" mass="34015">MRLIILISIFVFVSIGYCSEEVENNREKRSYYGGYDIDDYWYAGRIIGIIFGIILLLACCCLPCVCLIGIWFLGWFGLRQRRMRRDGQEIKDWPQNQPTTVYSTPPRVRNVVVEPIPDSNDPRRYPLSAKERDNIIYQAEDRYYTSSTQPVDGNTMFVAVFVLALALSVSARSSESSGSSESKEKTPAPATCPQGMKMTPASGTTCSNGGSYMNGVCCTPIGRTNPTKTTGTVTSTTTAGLLMDPARPDPHFSSLSQSGKRPILEVNDGHGTSPFTEQTVTFGLVCNGDGSWAPAQAPSDPAITSAQCYYA</sequence>
<evidence type="ECO:0000256" key="3">
    <source>
        <dbReference type="SAM" id="SignalP"/>
    </source>
</evidence>
<evidence type="ECO:0000256" key="1">
    <source>
        <dbReference type="SAM" id="MobiDB-lite"/>
    </source>
</evidence>
<name>A0A2A2K1T6_9BILA</name>
<feature type="region of interest" description="Disordered" evidence="1">
    <location>
        <begin position="173"/>
        <end position="196"/>
    </location>
</feature>
<comment type="caution">
    <text evidence="4">The sequence shown here is derived from an EMBL/GenBank/DDBJ whole genome shotgun (WGS) entry which is preliminary data.</text>
</comment>
<keyword evidence="2" id="KW-1133">Transmembrane helix</keyword>
<dbReference type="OrthoDB" id="5864510at2759"/>
<keyword evidence="2" id="KW-0472">Membrane</keyword>
<dbReference type="EMBL" id="LIAE01009884">
    <property type="protein sequence ID" value="PAV67759.1"/>
    <property type="molecule type" value="Genomic_DNA"/>
</dbReference>
<dbReference type="Proteomes" id="UP000218231">
    <property type="component" value="Unassembled WGS sequence"/>
</dbReference>
<dbReference type="AlphaFoldDB" id="A0A2A2K1T6"/>
<protein>
    <submittedName>
        <fullName evidence="4">Uncharacterized protein</fullName>
    </submittedName>
</protein>